<dbReference type="Proteomes" id="UP000830395">
    <property type="component" value="Chromosome 14"/>
</dbReference>
<comment type="caution">
    <text evidence="1">The sequence shown here is derived from an EMBL/GenBank/DDBJ whole genome shotgun (WGS) entry which is preliminary data.</text>
</comment>
<evidence type="ECO:0000313" key="1">
    <source>
        <dbReference type="EMBL" id="MCJ8740466.1"/>
    </source>
</evidence>
<evidence type="ECO:0000313" key="2">
    <source>
        <dbReference type="Proteomes" id="UP000830395"/>
    </source>
</evidence>
<organism evidence="1 2">
    <name type="scientific">Pangasius djambal</name>
    <dbReference type="NCBI Taxonomy" id="1691987"/>
    <lineage>
        <taxon>Eukaryota</taxon>
        <taxon>Metazoa</taxon>
        <taxon>Chordata</taxon>
        <taxon>Craniata</taxon>
        <taxon>Vertebrata</taxon>
        <taxon>Euteleostomi</taxon>
        <taxon>Actinopterygii</taxon>
        <taxon>Neopterygii</taxon>
        <taxon>Teleostei</taxon>
        <taxon>Ostariophysi</taxon>
        <taxon>Siluriformes</taxon>
        <taxon>Pangasiidae</taxon>
        <taxon>Pangasius</taxon>
    </lineage>
</organism>
<sequence>MDQRKFVKKEELEDEDFLLFNSNKTPSGETSKSVTHLSPVDQRDEELLKPVKEEDDEEPEEDEHLCKFRVSVSPV</sequence>
<name>A0ACC5YXG0_9TELE</name>
<reference evidence="1" key="1">
    <citation type="submission" date="2020-02" db="EMBL/GenBank/DDBJ databases">
        <title>Genome sequencing of the panga catfish, Pangasius djambal.</title>
        <authorList>
            <person name="Wen M."/>
            <person name="Zahm M."/>
            <person name="Roques C."/>
            <person name="Cabau C."/>
            <person name="Klopp C."/>
            <person name="Donnadieu C."/>
            <person name="Jouanno E."/>
            <person name="Avarre J.-C."/>
            <person name="Campet M."/>
            <person name="Ha T."/>
            <person name="Dugue R."/>
            <person name="Lampietro C."/>
            <person name="Louis A."/>
            <person name="Herpin A."/>
            <person name="Echchiki A."/>
            <person name="Berthelot C."/>
            <person name="Parey E."/>
            <person name="Roest-Crollius H."/>
            <person name="Braasch I."/>
            <person name="Postlethwait J.H."/>
            <person name="Bobe J."/>
            <person name="Montfort J."/>
            <person name="Bouchez O."/>
            <person name="Begum T."/>
            <person name="Schartl M."/>
            <person name="Gustiano R."/>
            <person name="Guiguen Y."/>
        </authorList>
    </citation>
    <scope>NUCLEOTIDE SEQUENCE</scope>
    <source>
        <strain evidence="1">Pdj_M5554</strain>
    </source>
</reference>
<dbReference type="EMBL" id="CM040988">
    <property type="protein sequence ID" value="MCJ8740466.1"/>
    <property type="molecule type" value="Genomic_DNA"/>
</dbReference>
<proteinExistence type="predicted"/>
<accession>A0ACC5YXG0</accession>
<gene>
    <name evidence="1" type="ORF">PDJAM_G00059170</name>
</gene>
<keyword evidence="2" id="KW-1185">Reference proteome</keyword>
<protein>
    <submittedName>
        <fullName evidence="1">Uncharacterized protein</fullName>
    </submittedName>
</protein>